<keyword evidence="2" id="KW-0677">Repeat</keyword>
<feature type="compositionally biased region" description="Basic and acidic residues" evidence="4">
    <location>
        <begin position="683"/>
        <end position="698"/>
    </location>
</feature>
<keyword evidence="1" id="KW-0433">Leucine-rich repeat</keyword>
<feature type="region of interest" description="Disordered" evidence="4">
    <location>
        <begin position="673"/>
        <end position="698"/>
    </location>
</feature>
<dbReference type="Gene3D" id="3.80.10.10">
    <property type="entry name" value="Ribonuclease Inhibitor"/>
    <property type="match status" value="1"/>
</dbReference>
<dbReference type="GO" id="GO:0005737">
    <property type="term" value="C:cytoplasm"/>
    <property type="evidence" value="ECO:0007669"/>
    <property type="project" value="TreeGrafter"/>
</dbReference>
<proteinExistence type="predicted"/>
<evidence type="ECO:0000256" key="1">
    <source>
        <dbReference type="ARBA" id="ARBA00022614"/>
    </source>
</evidence>
<evidence type="ECO:0000256" key="3">
    <source>
        <dbReference type="SAM" id="Coils"/>
    </source>
</evidence>
<evidence type="ECO:0000256" key="4">
    <source>
        <dbReference type="SAM" id="MobiDB-lite"/>
    </source>
</evidence>
<dbReference type="InterPro" id="IPR001611">
    <property type="entry name" value="Leu-rich_rpt"/>
</dbReference>
<evidence type="ECO:0000313" key="5">
    <source>
        <dbReference type="Proteomes" id="UP000887560"/>
    </source>
</evidence>
<keyword evidence="3" id="KW-0175">Coiled coil</keyword>
<keyword evidence="5" id="KW-1185">Reference proteome</keyword>
<feature type="region of interest" description="Disordered" evidence="4">
    <location>
        <begin position="1"/>
        <end position="20"/>
    </location>
</feature>
<feature type="coiled-coil region" evidence="3">
    <location>
        <begin position="522"/>
        <end position="577"/>
    </location>
</feature>
<dbReference type="WBParaSite" id="scf7180000422241.g8608">
    <property type="protein sequence ID" value="scf7180000422241.g8608"/>
    <property type="gene ID" value="scf7180000422241.g8608"/>
</dbReference>
<sequence>MDSARSGFLSPEQQIESSVSISLSTPLKENFNDSTDTAHFPSEDLPDLDENGLLDWSDKKLVKSLPREKCAELIRLKRNILRLNVSRNSLRSIDCSLLPLEKCSEIDASQNELTQLQQFLQLIQTLKKLNLADNRINSLGCLDTFNLPKLDQLHNLSTLILNCNRLRAIPNLSKLEALTELGLHGNLESLTVLGNNFASPDGCKFSYRPFVYSCVLGELKILDGVCLSEGEVLKGEWLHSNRKTRSFRPGSGSHAQLCAFLLLECPLVSKELPIEGVNDDRLKKGLGKYKDNRLHHHSTPSLTYGKRQNFMSTTVSPISRFNTTPRGGTVLKNINFSPPSSPKNKIEEKSTTTKNWRVNTVVSSNKEQKLTDDSANFTPTTISVALPQTPKTARKDENLNINGTQSSHIKTTTFETTSVDDTIPQQSQQIPKDFPQVGILRSASIHPSPNPRSFNIVRNATFSHPSPKLSNNLKTSENIKVPLLGKATEKKKTKTVGCFRSVLAQKLRRRSTAPIQQPTTTTNSEQTRNQLLQKRVDKLNEQNNMLFEIGEENVKTLQQLAGRLEQVESALTTQINQNRTLCDLLLPTPTHLTTKKMDGTNSVLVSWENVIPILNAIDHYDVFVNEKQVGKVVARNKRLLITDTNLNEDMRVSVQACFSKLNNARSQKAEIILHAAEEDEKREEDSPDGKENEKERIS</sequence>
<dbReference type="PROSITE" id="PS51450">
    <property type="entry name" value="LRR"/>
    <property type="match status" value="2"/>
</dbReference>
<evidence type="ECO:0000256" key="2">
    <source>
        <dbReference type="ARBA" id="ARBA00022737"/>
    </source>
</evidence>
<reference evidence="6" key="1">
    <citation type="submission" date="2022-11" db="UniProtKB">
        <authorList>
            <consortium name="WormBaseParasite"/>
        </authorList>
    </citation>
    <scope>IDENTIFICATION</scope>
</reference>
<dbReference type="PANTHER" id="PTHR15454">
    <property type="entry name" value="NISCHARIN RELATED"/>
    <property type="match status" value="1"/>
</dbReference>
<dbReference type="InterPro" id="IPR032675">
    <property type="entry name" value="LRR_dom_sf"/>
</dbReference>
<feature type="compositionally biased region" description="Polar residues" evidence="4">
    <location>
        <begin position="11"/>
        <end position="20"/>
    </location>
</feature>
<dbReference type="Proteomes" id="UP000887560">
    <property type="component" value="Unplaced"/>
</dbReference>
<name>A0A915NWN2_9BILA</name>
<accession>A0A915NWN2</accession>
<organism evidence="5 6">
    <name type="scientific">Meloidogyne floridensis</name>
    <dbReference type="NCBI Taxonomy" id="298350"/>
    <lineage>
        <taxon>Eukaryota</taxon>
        <taxon>Metazoa</taxon>
        <taxon>Ecdysozoa</taxon>
        <taxon>Nematoda</taxon>
        <taxon>Chromadorea</taxon>
        <taxon>Rhabditida</taxon>
        <taxon>Tylenchina</taxon>
        <taxon>Tylenchomorpha</taxon>
        <taxon>Tylenchoidea</taxon>
        <taxon>Meloidogynidae</taxon>
        <taxon>Meloidogyninae</taxon>
        <taxon>Meloidogyne</taxon>
    </lineage>
</organism>
<evidence type="ECO:0000313" key="6">
    <source>
        <dbReference type="WBParaSite" id="scf7180000422241.g8608"/>
    </source>
</evidence>
<dbReference type="AlphaFoldDB" id="A0A915NWN2"/>
<protein>
    <submittedName>
        <fullName evidence="6">Uncharacterized protein</fullName>
    </submittedName>
</protein>
<dbReference type="SUPFAM" id="SSF52058">
    <property type="entry name" value="L domain-like"/>
    <property type="match status" value="1"/>
</dbReference>
<dbReference type="PANTHER" id="PTHR15454:SF56">
    <property type="entry name" value="PROTEIN PHOSPHATASE 1 REGULATORY SUBUNIT 7-RELATED"/>
    <property type="match status" value="1"/>
</dbReference>